<dbReference type="Proteomes" id="UP000197153">
    <property type="component" value="Chromosome 3"/>
</dbReference>
<evidence type="ECO:0000313" key="2">
    <source>
        <dbReference type="Proteomes" id="UP000197153"/>
    </source>
</evidence>
<proteinExistence type="predicted"/>
<dbReference type="RefSeq" id="WP_088874362.1">
    <property type="nucleotide sequence ID" value="NZ_CP022112.1"/>
</dbReference>
<name>A0A248K0G5_9PROT</name>
<dbReference type="EMBL" id="CP022112">
    <property type="protein sequence ID" value="ASG23898.1"/>
    <property type="molecule type" value="Genomic_DNA"/>
</dbReference>
<evidence type="ECO:0000313" key="1">
    <source>
        <dbReference type="EMBL" id="ASG23898.1"/>
    </source>
</evidence>
<gene>
    <name evidence="1" type="ORF">Y958_23365</name>
</gene>
<sequence length="340" mass="39136">MRDLFRRIVRQVAYRSRLLITRTADYAELLLFPPPPAVGRIEKSWTGQVSLDGAARVAVFMHFARTDTIAPYVRYHVRKLREAGFAVVFASNTPCLSDQTVAPLLPDVALAFSRQNIGWDFAAYREAISLVPALEKRDMLLITNDSVFGPLYDLDPLIARASPAEADIWGSTDSWERHYHLQSFFLLFHQRALRSEAFRRFWDGVRCFRRKHWIIEKYEIGLTRTLQDGGLRCKALFPYNTVTETFMRSHTPRTAPPKADRTSPAGYAQMLANRIKASIPINQTHFFWYELTVGLGFPFIKRELLQKNPANIPNVGDWEYVVSRVSNYDTGLIREHLSPR</sequence>
<reference evidence="1 2" key="1">
    <citation type="submission" date="2017-06" db="EMBL/GenBank/DDBJ databases">
        <title>Complete genome sequence of Nitrospirillum amazonense strain CBAmC, an endophytic nitrogen-fixing and plant growth-promoting bacterium, isolated from sugarcane.</title>
        <authorList>
            <person name="Schwab S."/>
            <person name="dos Santos Teixeira K.R."/>
            <person name="Simoes Araujo J.L."/>
            <person name="Soares Vidal M."/>
            <person name="Borges de Freitas H.R."/>
            <person name="Rivello Crivelaro A.L."/>
            <person name="Bueno de Camargo Nunes A."/>
            <person name="dos Santos C.M."/>
            <person name="Palmeira da Silva Rosa D."/>
            <person name="da Silva Padilha D."/>
            <person name="da Silva E."/>
            <person name="Araujo Terra L."/>
            <person name="Soares Mendes V."/>
            <person name="Farinelli L."/>
            <person name="Magalhaes Cruz L."/>
            <person name="Baldani J.I."/>
        </authorList>
    </citation>
    <scope>NUCLEOTIDE SEQUENCE [LARGE SCALE GENOMIC DNA]</scope>
    <source>
        <strain evidence="1 2">CBAmC</strain>
    </source>
</reference>
<dbReference type="Pfam" id="PF05045">
    <property type="entry name" value="RgpF"/>
    <property type="match status" value="1"/>
</dbReference>
<keyword evidence="2" id="KW-1185">Reference proteome</keyword>
<organism evidence="1 2">
    <name type="scientific">Nitrospirillum viridazoti CBAmc</name>
    <dbReference type="NCBI Taxonomy" id="1441467"/>
    <lineage>
        <taxon>Bacteria</taxon>
        <taxon>Pseudomonadati</taxon>
        <taxon>Pseudomonadota</taxon>
        <taxon>Alphaproteobacteria</taxon>
        <taxon>Rhodospirillales</taxon>
        <taxon>Azospirillaceae</taxon>
        <taxon>Nitrospirillum</taxon>
        <taxon>Nitrospirillum viridazoti</taxon>
    </lineage>
</organism>
<protein>
    <submittedName>
        <fullName evidence="1">Polysaccharide biosynthesis-like protein</fullName>
    </submittedName>
</protein>
<dbReference type="KEGG" id="nao:Y958_23365"/>
<dbReference type="AlphaFoldDB" id="A0A248K0G5"/>
<dbReference type="InterPro" id="IPR007739">
    <property type="entry name" value="RgpF"/>
</dbReference>
<accession>A0A248K0G5</accession>